<name>A0AAD3DRA2_9CHLO</name>
<dbReference type="GO" id="GO:0007030">
    <property type="term" value="P:Golgi organization"/>
    <property type="evidence" value="ECO:0007669"/>
    <property type="project" value="TreeGrafter"/>
</dbReference>
<dbReference type="GO" id="GO:0000139">
    <property type="term" value="C:Golgi membrane"/>
    <property type="evidence" value="ECO:0007669"/>
    <property type="project" value="UniProtKB-SubCell"/>
</dbReference>
<feature type="region of interest" description="Disordered" evidence="9">
    <location>
        <begin position="233"/>
        <end position="255"/>
    </location>
</feature>
<protein>
    <recommendedName>
        <fullName evidence="3">Conserved oligomeric Golgi complex subunit 7</fullName>
    </recommendedName>
    <alternativeName>
        <fullName evidence="8">Component of oligomeric Golgi complex 7</fullName>
    </alternativeName>
</protein>
<evidence type="ECO:0000256" key="9">
    <source>
        <dbReference type="SAM" id="MobiDB-lite"/>
    </source>
</evidence>
<evidence type="ECO:0000256" key="8">
    <source>
        <dbReference type="ARBA" id="ARBA00031345"/>
    </source>
</evidence>
<feature type="compositionally biased region" description="Low complexity" evidence="9">
    <location>
        <begin position="239"/>
        <end position="255"/>
    </location>
</feature>
<comment type="subcellular location">
    <subcellularLocation>
        <location evidence="1">Golgi apparatus membrane</location>
        <topology evidence="1">Peripheral membrane protein</topology>
    </subcellularLocation>
</comment>
<keyword evidence="4" id="KW-0813">Transport</keyword>
<evidence type="ECO:0000256" key="6">
    <source>
        <dbReference type="ARBA" id="ARBA00023034"/>
    </source>
</evidence>
<evidence type="ECO:0000256" key="3">
    <source>
        <dbReference type="ARBA" id="ARBA00020984"/>
    </source>
</evidence>
<keyword evidence="6" id="KW-0333">Golgi apparatus</keyword>
<dbReference type="GO" id="GO:0006890">
    <property type="term" value="P:retrograde vesicle-mediated transport, Golgi to endoplasmic reticulum"/>
    <property type="evidence" value="ECO:0007669"/>
    <property type="project" value="TreeGrafter"/>
</dbReference>
<accession>A0AAD3DRA2</accession>
<comment type="caution">
    <text evidence="10">The sequence shown here is derived from an EMBL/GenBank/DDBJ whole genome shotgun (WGS) entry which is preliminary data.</text>
</comment>
<dbReference type="AlphaFoldDB" id="A0AAD3DRA2"/>
<keyword evidence="11" id="KW-1185">Reference proteome</keyword>
<dbReference type="GO" id="GO:0017119">
    <property type="term" value="C:Golgi transport complex"/>
    <property type="evidence" value="ECO:0007669"/>
    <property type="project" value="InterPro"/>
</dbReference>
<feature type="non-terminal residue" evidence="10">
    <location>
        <position position="554"/>
    </location>
</feature>
<dbReference type="PANTHER" id="PTHR21443">
    <property type="entry name" value="CONSERVED OLIGOMERIC GOLGI COMPLEX COMPONENT 7"/>
    <property type="match status" value="1"/>
</dbReference>
<dbReference type="GO" id="GO:0006886">
    <property type="term" value="P:intracellular protein transport"/>
    <property type="evidence" value="ECO:0007669"/>
    <property type="project" value="InterPro"/>
</dbReference>
<dbReference type="Proteomes" id="UP001054857">
    <property type="component" value="Unassembled WGS sequence"/>
</dbReference>
<evidence type="ECO:0000256" key="4">
    <source>
        <dbReference type="ARBA" id="ARBA00022448"/>
    </source>
</evidence>
<reference evidence="10 11" key="1">
    <citation type="journal article" date="2021" name="Sci. Rep.">
        <title>Genome sequencing of the multicellular alga Astrephomene provides insights into convergent evolution of germ-soma differentiation.</title>
        <authorList>
            <person name="Yamashita S."/>
            <person name="Yamamoto K."/>
            <person name="Matsuzaki R."/>
            <person name="Suzuki S."/>
            <person name="Yamaguchi H."/>
            <person name="Hirooka S."/>
            <person name="Minakuchi Y."/>
            <person name="Miyagishima S."/>
            <person name="Kawachi M."/>
            <person name="Toyoda A."/>
            <person name="Nozaki H."/>
        </authorList>
    </citation>
    <scope>NUCLEOTIDE SEQUENCE [LARGE SCALE GENOMIC DNA]</scope>
    <source>
        <strain evidence="10 11">NIES-4017</strain>
    </source>
</reference>
<evidence type="ECO:0000313" key="11">
    <source>
        <dbReference type="Proteomes" id="UP001054857"/>
    </source>
</evidence>
<dbReference type="InterPro" id="IPR019335">
    <property type="entry name" value="COG7"/>
</dbReference>
<evidence type="ECO:0000313" key="10">
    <source>
        <dbReference type="EMBL" id="GFR44476.1"/>
    </source>
</evidence>
<evidence type="ECO:0000256" key="5">
    <source>
        <dbReference type="ARBA" id="ARBA00022927"/>
    </source>
</evidence>
<evidence type="ECO:0000256" key="2">
    <source>
        <dbReference type="ARBA" id="ARBA00005831"/>
    </source>
</evidence>
<organism evidence="10 11">
    <name type="scientific">Astrephomene gubernaculifera</name>
    <dbReference type="NCBI Taxonomy" id="47775"/>
    <lineage>
        <taxon>Eukaryota</taxon>
        <taxon>Viridiplantae</taxon>
        <taxon>Chlorophyta</taxon>
        <taxon>core chlorophytes</taxon>
        <taxon>Chlorophyceae</taxon>
        <taxon>CS clade</taxon>
        <taxon>Chlamydomonadales</taxon>
        <taxon>Astrephomenaceae</taxon>
        <taxon>Astrephomene</taxon>
    </lineage>
</organism>
<dbReference type="Pfam" id="PF10191">
    <property type="entry name" value="COG7"/>
    <property type="match status" value="2"/>
</dbReference>
<keyword evidence="5" id="KW-0653">Protein transport</keyword>
<comment type="similarity">
    <text evidence="2">Belongs to the COG7 family.</text>
</comment>
<evidence type="ECO:0000256" key="1">
    <source>
        <dbReference type="ARBA" id="ARBA00004395"/>
    </source>
</evidence>
<proteinExistence type="inferred from homology"/>
<evidence type="ECO:0000256" key="7">
    <source>
        <dbReference type="ARBA" id="ARBA00023136"/>
    </source>
</evidence>
<dbReference type="PANTHER" id="PTHR21443:SF0">
    <property type="entry name" value="CONSERVED OLIGOMERIC GOLGI COMPLEX SUBUNIT 7"/>
    <property type="match status" value="1"/>
</dbReference>
<gene>
    <name evidence="10" type="ORF">Agub_g5739</name>
</gene>
<keyword evidence="7" id="KW-0472">Membrane</keyword>
<sequence length="554" mass="54851">RERLSSARSLSCLGGLARELGGCGRALGELLREVEAGRRREVLGLLYAPLEDKVAAYGELEAAQLQADMRAALGAAGVEGGEGDAGAVVSRLAGSIRPAFAALHAAVDRCNALTGGSEVRALLKAADTELSAYLAALQAAVAGLGERHRARVAAAATATTSAATTTASAAAAAAATAAAAAAAVDDGEDIANVLQLIKVGRELSAAVSRLEAVLRTAVATAVARLQALTAAPPTPSISQQQQQQQQQQHGGAAGATPFAAEATAAAASATASSSSASSSGVAVPHALSGAAEADPVALRLVAARGERLARLVKLGASLSDPRFMVLPGAVAQLEAFSATVQSTVFGVLLARVSALLAPLPGLPEWTKGGSAGGAHGGVAPLPAFNTYPLPYVTAIGDHLMAVPQQLEVLMGDTADDAPASATSATSATGEGAAAAAAAAAAGGGGDSAAEWEEVAAEWLDKVVSGAAGMYGEAVCRIPALSHQGGIQLSTDVEYFVNLMTALHVAPPPALLTLQLLAGAAPEEFGELARGALAEGGADAAAVRALAGMRRLPLE</sequence>
<dbReference type="EMBL" id="BMAR01000008">
    <property type="protein sequence ID" value="GFR44476.1"/>
    <property type="molecule type" value="Genomic_DNA"/>
</dbReference>